<dbReference type="EMBL" id="JACHDD010000008">
    <property type="protein sequence ID" value="MBB5427140.1"/>
    <property type="molecule type" value="Genomic_DNA"/>
</dbReference>
<reference evidence="1 2" key="1">
    <citation type="submission" date="2020-08" db="EMBL/GenBank/DDBJ databases">
        <title>Genomic Encyclopedia of Type Strains, Phase IV (KMG-V): Genome sequencing to study the core and pangenomes of soil and plant-associated prokaryotes.</title>
        <authorList>
            <person name="Whitman W."/>
        </authorList>
    </citation>
    <scope>NUCLEOTIDE SEQUENCE [LARGE SCALE GENOMIC DNA]</scope>
    <source>
        <strain evidence="1 2">JPY158</strain>
    </source>
</reference>
<dbReference type="AlphaFoldDB" id="A0A7W8QCI0"/>
<sequence length="114" mass="13127">MPSRIALHGLAVFHEEKIDHVSSGSQRRCDRTWRFDRWGFPDGFHQSIACGARRHQLCRLRTAPGFASCGRGFGDGVDQQRAGDIGWRQGLVWRAVFRWLARRAHRFMMTMVAT</sequence>
<keyword evidence="2" id="KW-1185">Reference proteome</keyword>
<evidence type="ECO:0000313" key="1">
    <source>
        <dbReference type="EMBL" id="MBB5427140.1"/>
    </source>
</evidence>
<evidence type="ECO:0000313" key="2">
    <source>
        <dbReference type="Proteomes" id="UP000592780"/>
    </source>
</evidence>
<accession>A0A7W8QCI0</accession>
<protein>
    <submittedName>
        <fullName evidence="1">Uncharacterized protein</fullName>
    </submittedName>
</protein>
<dbReference type="Proteomes" id="UP000592780">
    <property type="component" value="Unassembled WGS sequence"/>
</dbReference>
<gene>
    <name evidence="1" type="ORF">HDG40_005319</name>
</gene>
<proteinExistence type="predicted"/>
<name>A0A7W8QCI0_PARAM</name>
<organism evidence="1 2">
    <name type="scientific">Paraburkholderia atlantica</name>
    <dbReference type="NCBI Taxonomy" id="2654982"/>
    <lineage>
        <taxon>Bacteria</taxon>
        <taxon>Pseudomonadati</taxon>
        <taxon>Pseudomonadota</taxon>
        <taxon>Betaproteobacteria</taxon>
        <taxon>Burkholderiales</taxon>
        <taxon>Burkholderiaceae</taxon>
        <taxon>Paraburkholderia</taxon>
    </lineage>
</organism>
<comment type="caution">
    <text evidence="1">The sequence shown here is derived from an EMBL/GenBank/DDBJ whole genome shotgun (WGS) entry which is preliminary data.</text>
</comment>